<sequence>MRSAQQVKLEKLHTKQAEIGRAFNESRRVVIRCGRRFGKTTLLERCASKWSYQGLKVGWFGPTYKLNLPTYKRILRTVQPVVFSKSKIDQVIELNSGGCVEFWTLQDEDAGRSRFYDRVIIDEASLVSRGLRSIWEQAIAPTLLDRKGHAIMAGTPKGIDPDNFFYEACTDKSLGWEEFHAPTAANPMLDPEAVAKLIDEYPALVYQQEYLADFVDWNGAAFFSEDSMLIDGQPVEYPARCDQVFAVIDTALKDGLEHDGTAVTYYARNKIEGVPLVILDWEVLQIEGALLENWLPLVNARCEELARETNSRQGNVGMWVEDKASGIVLLQKAKRKGLPAYPIAEKLVDLGKEGRALAVSGNVHRGEVKFSRYAHDKVMNFKGQTRNHLISQVCGFRLGTKTPHHMDLLDCFTYGVAISLGDSTGW</sequence>
<dbReference type="OrthoDB" id="6605127at2"/>
<organism evidence="1 2">
    <name type="scientific">Caballeronia calidae</name>
    <dbReference type="NCBI Taxonomy" id="1777139"/>
    <lineage>
        <taxon>Bacteria</taxon>
        <taxon>Pseudomonadati</taxon>
        <taxon>Pseudomonadota</taxon>
        <taxon>Betaproteobacteria</taxon>
        <taxon>Burkholderiales</taxon>
        <taxon>Burkholderiaceae</taxon>
        <taxon>Caballeronia</taxon>
    </lineage>
</organism>
<accession>A0A158A6G1</accession>
<dbReference type="RefSeq" id="WP_062603345.1">
    <property type="nucleotide sequence ID" value="NZ_FCOX02000004.1"/>
</dbReference>
<comment type="caution">
    <text evidence="1">The sequence shown here is derived from an EMBL/GenBank/DDBJ whole genome shotgun (WGS) entry which is preliminary data.</text>
</comment>
<dbReference type="Gene3D" id="3.40.50.300">
    <property type="entry name" value="P-loop containing nucleotide triphosphate hydrolases"/>
    <property type="match status" value="1"/>
</dbReference>
<name>A0A158A6G1_9BURK</name>
<dbReference type="EMBL" id="FCOX02000004">
    <property type="protein sequence ID" value="SAK53441.1"/>
    <property type="molecule type" value="Genomic_DNA"/>
</dbReference>
<dbReference type="InterPro" id="IPR027417">
    <property type="entry name" value="P-loop_NTPase"/>
</dbReference>
<gene>
    <name evidence="1" type="ORF">AWB78_01326</name>
</gene>
<keyword evidence="2" id="KW-1185">Reference proteome</keyword>
<evidence type="ECO:0000313" key="1">
    <source>
        <dbReference type="EMBL" id="SAK53441.1"/>
    </source>
</evidence>
<dbReference type="AlphaFoldDB" id="A0A158A6G1"/>
<evidence type="ECO:0000313" key="2">
    <source>
        <dbReference type="Proteomes" id="UP000071859"/>
    </source>
</evidence>
<dbReference type="Proteomes" id="UP000071859">
    <property type="component" value="Unassembled WGS sequence"/>
</dbReference>
<dbReference type="SUPFAM" id="SSF52540">
    <property type="entry name" value="P-loop containing nucleoside triphosphate hydrolases"/>
    <property type="match status" value="1"/>
</dbReference>
<proteinExistence type="predicted"/>
<reference evidence="1" key="1">
    <citation type="submission" date="2016-01" db="EMBL/GenBank/DDBJ databases">
        <authorList>
            <person name="Peeters C."/>
        </authorList>
    </citation>
    <scope>NUCLEOTIDE SEQUENCE</scope>
    <source>
        <strain evidence="1">LMG 29321</strain>
    </source>
</reference>
<protein>
    <submittedName>
        <fullName evidence="1">Terminase-like family protein</fullName>
    </submittedName>
</protein>